<evidence type="ECO:0000313" key="4">
    <source>
        <dbReference type="EMBL" id="EGO65229.1"/>
    </source>
</evidence>
<dbReference type="eggNOG" id="COG0697">
    <property type="taxonomic scope" value="Bacteria"/>
</dbReference>
<dbReference type="Pfam" id="PF00892">
    <property type="entry name" value="EamA"/>
    <property type="match status" value="2"/>
</dbReference>
<dbReference type="PANTHER" id="PTHR22911:SF79">
    <property type="entry name" value="MOBA-LIKE NTP TRANSFERASE DOMAIN-CONTAINING PROTEIN"/>
    <property type="match status" value="1"/>
</dbReference>
<accession>F7NFH4</accession>
<organism evidence="4 5">
    <name type="scientific">Acetonema longum DSM 6540</name>
    <dbReference type="NCBI Taxonomy" id="1009370"/>
    <lineage>
        <taxon>Bacteria</taxon>
        <taxon>Bacillati</taxon>
        <taxon>Bacillota</taxon>
        <taxon>Negativicutes</taxon>
        <taxon>Acetonemataceae</taxon>
        <taxon>Acetonema</taxon>
    </lineage>
</organism>
<dbReference type="InterPro" id="IPR000620">
    <property type="entry name" value="EamA_dom"/>
</dbReference>
<name>F7NFH4_9FIRM</name>
<keyword evidence="2" id="KW-0472">Membrane</keyword>
<dbReference type="PANTHER" id="PTHR22911">
    <property type="entry name" value="ACYL-MALONYL CONDENSING ENZYME-RELATED"/>
    <property type="match status" value="1"/>
</dbReference>
<feature type="domain" description="EamA" evidence="3">
    <location>
        <begin position="148"/>
        <end position="274"/>
    </location>
</feature>
<keyword evidence="2" id="KW-0812">Transmembrane</keyword>
<comment type="caution">
    <text evidence="4">The sequence shown here is derived from an EMBL/GenBank/DDBJ whole genome shotgun (WGS) entry which is preliminary data.</text>
</comment>
<feature type="transmembrane region" description="Helical" evidence="2">
    <location>
        <begin position="201"/>
        <end position="222"/>
    </location>
</feature>
<reference evidence="4 5" key="1">
    <citation type="journal article" date="2011" name="EMBO J.">
        <title>Structural diversity of bacterial flagellar motors.</title>
        <authorList>
            <person name="Chen S."/>
            <person name="Beeby M."/>
            <person name="Murphy G.E."/>
            <person name="Leadbetter J.R."/>
            <person name="Hendrixson D.R."/>
            <person name="Briegel A."/>
            <person name="Li Z."/>
            <person name="Shi J."/>
            <person name="Tocheva E.I."/>
            <person name="Muller A."/>
            <person name="Dobro M.J."/>
            <person name="Jensen G.J."/>
        </authorList>
    </citation>
    <scope>NUCLEOTIDE SEQUENCE [LARGE SCALE GENOMIC DNA]</scope>
    <source>
        <strain evidence="4 5">DSM 6540</strain>
    </source>
</reference>
<evidence type="ECO:0000313" key="5">
    <source>
        <dbReference type="Proteomes" id="UP000003240"/>
    </source>
</evidence>
<feature type="transmembrane region" description="Helical" evidence="2">
    <location>
        <begin position="259"/>
        <end position="278"/>
    </location>
</feature>
<dbReference type="AlphaFoldDB" id="F7NFH4"/>
<dbReference type="Proteomes" id="UP000003240">
    <property type="component" value="Unassembled WGS sequence"/>
</dbReference>
<dbReference type="SUPFAM" id="SSF103481">
    <property type="entry name" value="Multidrug resistance efflux transporter EmrE"/>
    <property type="match status" value="2"/>
</dbReference>
<dbReference type="STRING" id="1009370.ALO_04006"/>
<comment type="similarity">
    <text evidence="1">Belongs to the EamA transporter family.</text>
</comment>
<protein>
    <recommendedName>
        <fullName evidence="3">EamA domain-containing protein</fullName>
    </recommendedName>
</protein>
<evidence type="ECO:0000256" key="2">
    <source>
        <dbReference type="SAM" id="Phobius"/>
    </source>
</evidence>
<evidence type="ECO:0000259" key="3">
    <source>
        <dbReference type="Pfam" id="PF00892"/>
    </source>
</evidence>
<feature type="transmembrane region" description="Helical" evidence="2">
    <location>
        <begin position="93"/>
        <end position="114"/>
    </location>
</feature>
<dbReference type="RefSeq" id="WP_004093111.1">
    <property type="nucleotide sequence ID" value="NZ_AFGF01000025.1"/>
</dbReference>
<feature type="transmembrane region" description="Helical" evidence="2">
    <location>
        <begin position="234"/>
        <end position="253"/>
    </location>
</feature>
<sequence>MQIETKFPGTDRLQGILLLLATAVLWSTGGLGIKWVDWNPLAIAGARSAISAIVIWTAFRGSPLRWNGAMVWGGAGYALMVVTFVVANKLTTAANAILLQYCSPIYVAILGAIFLREKPHLYDWLTISLVGGGMVLFFQDEMSAGGLTGNLAGIASGIGMAVMTVAMRRQKDGSPFGSALLGNILAFLCGLPFMFNDSPGVAGWVAIVAMGAIQMGLSYVLYSTAIKWVTALEATIITMIEPILNPLWVFLLLGEAPGFWSLAGGGVIMVAITFRYIIPALKSAGSVDQAGKA</sequence>
<feature type="transmembrane region" description="Helical" evidence="2">
    <location>
        <begin position="144"/>
        <end position="166"/>
    </location>
</feature>
<feature type="domain" description="EamA" evidence="3">
    <location>
        <begin position="14"/>
        <end position="138"/>
    </location>
</feature>
<keyword evidence="5" id="KW-1185">Reference proteome</keyword>
<dbReference type="EMBL" id="AFGF01000025">
    <property type="protein sequence ID" value="EGO65229.1"/>
    <property type="molecule type" value="Genomic_DNA"/>
</dbReference>
<proteinExistence type="inferred from homology"/>
<feature type="transmembrane region" description="Helical" evidence="2">
    <location>
        <begin position="16"/>
        <end position="35"/>
    </location>
</feature>
<keyword evidence="2" id="KW-1133">Transmembrane helix</keyword>
<gene>
    <name evidence="4" type="ORF">ALO_04006</name>
</gene>
<dbReference type="GO" id="GO:0016020">
    <property type="term" value="C:membrane"/>
    <property type="evidence" value="ECO:0007669"/>
    <property type="project" value="InterPro"/>
</dbReference>
<dbReference type="InterPro" id="IPR037185">
    <property type="entry name" value="EmrE-like"/>
</dbReference>
<feature type="transmembrane region" description="Helical" evidence="2">
    <location>
        <begin position="41"/>
        <end position="59"/>
    </location>
</feature>
<feature type="transmembrane region" description="Helical" evidence="2">
    <location>
        <begin position="178"/>
        <end position="195"/>
    </location>
</feature>
<feature type="transmembrane region" description="Helical" evidence="2">
    <location>
        <begin position="66"/>
        <end position="87"/>
    </location>
</feature>
<evidence type="ECO:0000256" key="1">
    <source>
        <dbReference type="ARBA" id="ARBA00007362"/>
    </source>
</evidence>